<comment type="caution">
    <text evidence="4">The sequence shown here is derived from an EMBL/GenBank/DDBJ whole genome shotgun (WGS) entry which is preliminary data.</text>
</comment>
<dbReference type="InterPro" id="IPR027417">
    <property type="entry name" value="P-loop_NTPase"/>
</dbReference>
<dbReference type="InterPro" id="IPR014001">
    <property type="entry name" value="Helicase_ATP-bd"/>
</dbReference>
<gene>
    <name evidence="4" type="ORF">FNL39_103520</name>
</gene>
<dbReference type="PANTHER" id="PTHR45629">
    <property type="entry name" value="SNF2/RAD54 FAMILY MEMBER"/>
    <property type="match status" value="1"/>
</dbReference>
<dbReference type="SMART" id="SM00490">
    <property type="entry name" value="HELICc"/>
    <property type="match status" value="1"/>
</dbReference>
<keyword evidence="1" id="KW-0378">Hydrolase</keyword>
<feature type="domain" description="Helicase C-terminal" evidence="3">
    <location>
        <begin position="419"/>
        <end position="580"/>
    </location>
</feature>
<accession>A0ABQ6YP90</accession>
<evidence type="ECO:0000259" key="3">
    <source>
        <dbReference type="PROSITE" id="PS51194"/>
    </source>
</evidence>
<evidence type="ECO:0000256" key="1">
    <source>
        <dbReference type="ARBA" id="ARBA00022801"/>
    </source>
</evidence>
<dbReference type="Gene3D" id="3.40.50.10810">
    <property type="entry name" value="Tandem AAA-ATPase domain"/>
    <property type="match status" value="1"/>
</dbReference>
<dbReference type="InterPro" id="IPR001650">
    <property type="entry name" value="Helicase_C-like"/>
</dbReference>
<dbReference type="InterPro" id="IPR038718">
    <property type="entry name" value="SNF2-like_sf"/>
</dbReference>
<evidence type="ECO:0000259" key="2">
    <source>
        <dbReference type="PROSITE" id="PS51192"/>
    </source>
</evidence>
<dbReference type="Proteomes" id="UP000798951">
    <property type="component" value="Unassembled WGS sequence"/>
</dbReference>
<dbReference type="InterPro" id="IPR049730">
    <property type="entry name" value="SNF2/RAD54-like_C"/>
</dbReference>
<dbReference type="RefSeq" id="WP_067980882.1">
    <property type="nucleotide sequence ID" value="NZ_VMSD01000003.1"/>
</dbReference>
<reference evidence="4 5" key="1">
    <citation type="submission" date="2019-07" db="EMBL/GenBank/DDBJ databases">
        <title>Genomic Encyclopedia of Type Strains, Phase IV (KMG-IV): sequencing the most valuable type-strain genomes for metagenomic binning, comparative biology and taxonomic classification.</title>
        <authorList>
            <person name="Goeker M."/>
        </authorList>
    </citation>
    <scope>NUCLEOTIDE SEQUENCE [LARGE SCALE GENOMIC DNA]</scope>
    <source>
        <strain evidence="4 5">DSM 44831</strain>
    </source>
</reference>
<name>A0ABQ6YP90_9NOCA</name>
<dbReference type="PANTHER" id="PTHR45629:SF7">
    <property type="entry name" value="DNA EXCISION REPAIR PROTEIN ERCC-6-RELATED"/>
    <property type="match status" value="1"/>
</dbReference>
<dbReference type="SUPFAM" id="SSF52540">
    <property type="entry name" value="P-loop containing nucleoside triphosphate hydrolases"/>
    <property type="match status" value="2"/>
</dbReference>
<keyword evidence="5" id="KW-1185">Reference proteome</keyword>
<sequence length="590" mass="62917">MFALWTWGGLGAGRPPTGVGDAETLTLALPVGERHALEPVEVPSSVVSSSQLRALPVAELAPSALAWRLLLDEARASGEDRGHPEAGAPEVELPIAAHAVPNAVGTSVVSAARALRVARETEAAVSELAGMLEATLRPYQVRGVGWLRETVAAYGGAVLADEMGLGKTVQTIGFLRGRADGPQLVVCPTSLVGNWVHEIARFAPGSRVVSWRGGAVPAAAGTVVVTGYPTLRLHGSALTGTQWATVVFDEAQALKNPRTQVSRAARAVPADARVALTGTPVENHLDELFALLNLTVPRLFAHRTQFRRRFVRPIEDGSADAAARLRDAVEPVLLGRKKIQVAASLPAKIHSDLLCDLTPEQEKVYDAVLADAVDEGFGSGLQRQGRVLAALTHLKQVCNHPGLVTGELGELTGRSGKLDLCTDIVAINLDTGDPTLIFTQYRETGELLVRHLAEQFGVEAPFFHGGLDVDQRADIVRTFQTPQGPPVLVLSLRAAGTGLTLTRAADVIHFDRWWNPAVEAQASDRAHRIGQTRTVTVTTLTSATTVEEHIAAMHTRKSALTDLSDAAGIAELARLDDDALVDILRRKREN</sequence>
<evidence type="ECO:0000313" key="4">
    <source>
        <dbReference type="EMBL" id="KAF0847618.1"/>
    </source>
</evidence>
<dbReference type="PROSITE" id="PS51194">
    <property type="entry name" value="HELICASE_CTER"/>
    <property type="match status" value="1"/>
</dbReference>
<dbReference type="PROSITE" id="PS51192">
    <property type="entry name" value="HELICASE_ATP_BIND_1"/>
    <property type="match status" value="1"/>
</dbReference>
<dbReference type="Pfam" id="PF00176">
    <property type="entry name" value="SNF2-rel_dom"/>
    <property type="match status" value="1"/>
</dbReference>
<dbReference type="SMART" id="SM00487">
    <property type="entry name" value="DEXDc"/>
    <property type="match status" value="1"/>
</dbReference>
<dbReference type="InterPro" id="IPR000330">
    <property type="entry name" value="SNF2_N"/>
</dbReference>
<dbReference type="EMBL" id="VMSD01000003">
    <property type="protein sequence ID" value="KAF0847618.1"/>
    <property type="molecule type" value="Genomic_DNA"/>
</dbReference>
<dbReference type="Pfam" id="PF00271">
    <property type="entry name" value="Helicase_C"/>
    <property type="match status" value="1"/>
</dbReference>
<protein>
    <submittedName>
        <fullName evidence="4">Helicase-like protein</fullName>
    </submittedName>
</protein>
<evidence type="ECO:0000313" key="5">
    <source>
        <dbReference type="Proteomes" id="UP000798951"/>
    </source>
</evidence>
<proteinExistence type="predicted"/>
<dbReference type="Gene3D" id="3.40.50.300">
    <property type="entry name" value="P-loop containing nucleotide triphosphate hydrolases"/>
    <property type="match status" value="1"/>
</dbReference>
<feature type="domain" description="Helicase ATP-binding" evidence="2">
    <location>
        <begin position="148"/>
        <end position="298"/>
    </location>
</feature>
<dbReference type="InterPro" id="IPR050496">
    <property type="entry name" value="SNF2_RAD54_helicase_repair"/>
</dbReference>
<organism evidence="4 5">
    <name type="scientific">Nocardia caishijiensis</name>
    <dbReference type="NCBI Taxonomy" id="184756"/>
    <lineage>
        <taxon>Bacteria</taxon>
        <taxon>Bacillati</taxon>
        <taxon>Actinomycetota</taxon>
        <taxon>Actinomycetes</taxon>
        <taxon>Mycobacteriales</taxon>
        <taxon>Nocardiaceae</taxon>
        <taxon>Nocardia</taxon>
    </lineage>
</organism>
<dbReference type="CDD" id="cd18793">
    <property type="entry name" value="SF2_C_SNF"/>
    <property type="match status" value="1"/>
</dbReference>